<protein>
    <submittedName>
        <fullName evidence="2">Uncharacterized protein</fullName>
    </submittedName>
</protein>
<reference evidence="2" key="1">
    <citation type="submission" date="2014-11" db="EMBL/GenBank/DDBJ databases">
        <authorList>
            <person name="Amaro Gonzalez C."/>
        </authorList>
    </citation>
    <scope>NUCLEOTIDE SEQUENCE</scope>
</reference>
<feature type="compositionally biased region" description="Polar residues" evidence="1">
    <location>
        <begin position="1"/>
        <end position="17"/>
    </location>
</feature>
<feature type="region of interest" description="Disordered" evidence="1">
    <location>
        <begin position="1"/>
        <end position="27"/>
    </location>
</feature>
<feature type="compositionally biased region" description="Basic and acidic residues" evidence="1">
    <location>
        <begin position="18"/>
        <end position="27"/>
    </location>
</feature>
<proteinExistence type="predicted"/>
<dbReference type="EMBL" id="GBXM01038579">
    <property type="protein sequence ID" value="JAH69998.1"/>
    <property type="molecule type" value="Transcribed_RNA"/>
</dbReference>
<sequence>MVGQQAFCSGNQMNHSEQGIRDHKDQSDVMLRSQLLCKFNQDPRIDTTKSSRGS</sequence>
<dbReference type="AlphaFoldDB" id="A0A0E9UYD5"/>
<evidence type="ECO:0000313" key="2">
    <source>
        <dbReference type="EMBL" id="JAH69998.1"/>
    </source>
</evidence>
<reference evidence="2" key="2">
    <citation type="journal article" date="2015" name="Fish Shellfish Immunol.">
        <title>Early steps in the European eel (Anguilla anguilla)-Vibrio vulnificus interaction in the gills: Role of the RtxA13 toxin.</title>
        <authorList>
            <person name="Callol A."/>
            <person name="Pajuelo D."/>
            <person name="Ebbesson L."/>
            <person name="Teles M."/>
            <person name="MacKenzie S."/>
            <person name="Amaro C."/>
        </authorList>
    </citation>
    <scope>NUCLEOTIDE SEQUENCE</scope>
</reference>
<name>A0A0E9UYD5_ANGAN</name>
<organism evidence="2">
    <name type="scientific">Anguilla anguilla</name>
    <name type="common">European freshwater eel</name>
    <name type="synonym">Muraena anguilla</name>
    <dbReference type="NCBI Taxonomy" id="7936"/>
    <lineage>
        <taxon>Eukaryota</taxon>
        <taxon>Metazoa</taxon>
        <taxon>Chordata</taxon>
        <taxon>Craniata</taxon>
        <taxon>Vertebrata</taxon>
        <taxon>Euteleostomi</taxon>
        <taxon>Actinopterygii</taxon>
        <taxon>Neopterygii</taxon>
        <taxon>Teleostei</taxon>
        <taxon>Anguilliformes</taxon>
        <taxon>Anguillidae</taxon>
        <taxon>Anguilla</taxon>
    </lineage>
</organism>
<evidence type="ECO:0000256" key="1">
    <source>
        <dbReference type="SAM" id="MobiDB-lite"/>
    </source>
</evidence>
<accession>A0A0E9UYD5</accession>